<reference evidence="7 8" key="1">
    <citation type="submission" date="2014-09" db="EMBL/GenBank/DDBJ databases">
        <title>Butyrate-producing bacteria isolated from human gut.</title>
        <authorList>
            <person name="Zhang Q."/>
            <person name="Zhao L."/>
        </authorList>
    </citation>
    <scope>NUCLEOTIDE SEQUENCE [LARGE SCALE GENOMIC DNA]</scope>
    <source>
        <strain evidence="7 8">21</strain>
    </source>
</reference>
<dbReference type="GO" id="GO:0006396">
    <property type="term" value="P:RNA processing"/>
    <property type="evidence" value="ECO:0007669"/>
    <property type="project" value="UniProtKB-ARBA"/>
</dbReference>
<evidence type="ECO:0000256" key="4">
    <source>
        <dbReference type="ARBA" id="ARBA00031870"/>
    </source>
</evidence>
<dbReference type="InterPro" id="IPR050188">
    <property type="entry name" value="RluA_PseudoU_synthase"/>
</dbReference>
<sequence>MRIKQPEIIYEDEAIIVCRKEAGVAVQTARAGQADVVSLLKNYRAKKKEEPYIGLIHRLDQPVEGVMVFAKTPQATAKLSAQVSSRSMEKEYLAVTTGVPEPQKGELRDWLLRDGKTNTSAVVARGTSQAKEAVLDYEVEQVLEDGQQALVHIWLHTGRHHQIRVQFAHAGYPLVGDTKYGKPEQGGRYCPVALCSCRIGFLHPVTKKKMEFVIEPKGKAFSGVAKDTKNV</sequence>
<dbReference type="InterPro" id="IPR006145">
    <property type="entry name" value="PsdUridine_synth_RsuA/RluA"/>
</dbReference>
<evidence type="ECO:0000256" key="5">
    <source>
        <dbReference type="ARBA" id="ARBA00033164"/>
    </source>
</evidence>
<gene>
    <name evidence="7" type="ORF">LG34_03965</name>
</gene>
<evidence type="ECO:0000256" key="3">
    <source>
        <dbReference type="ARBA" id="ARBA00023235"/>
    </source>
</evidence>
<organism evidence="7 8">
    <name type="scientific">Eubacterium ramulus</name>
    <dbReference type="NCBI Taxonomy" id="39490"/>
    <lineage>
        <taxon>Bacteria</taxon>
        <taxon>Bacillati</taxon>
        <taxon>Bacillota</taxon>
        <taxon>Clostridia</taxon>
        <taxon>Eubacteriales</taxon>
        <taxon>Eubacteriaceae</taxon>
        <taxon>Eubacterium</taxon>
    </lineage>
</organism>
<dbReference type="PANTHER" id="PTHR21600:SF83">
    <property type="entry name" value="PSEUDOURIDYLATE SYNTHASE RPUSD4, MITOCHONDRIAL"/>
    <property type="match status" value="1"/>
</dbReference>
<comment type="caution">
    <text evidence="7">The sequence shown here is derived from an EMBL/GenBank/DDBJ whole genome shotgun (WGS) entry which is preliminary data.</text>
</comment>
<dbReference type="GO" id="GO:0001522">
    <property type="term" value="P:pseudouridine synthesis"/>
    <property type="evidence" value="ECO:0007669"/>
    <property type="project" value="InterPro"/>
</dbReference>
<feature type="domain" description="Pseudouridine synthase RsuA/RluA-like" evidence="6">
    <location>
        <begin position="15"/>
        <end position="169"/>
    </location>
</feature>
<accession>A0A2V1JVM5</accession>
<proteinExistence type="inferred from homology"/>
<comment type="similarity">
    <text evidence="2">Belongs to the pseudouridine synthase RluA family.</text>
</comment>
<dbReference type="GO" id="GO:0009982">
    <property type="term" value="F:pseudouridine synthase activity"/>
    <property type="evidence" value="ECO:0007669"/>
    <property type="project" value="InterPro"/>
</dbReference>
<dbReference type="EMBL" id="JRFU01000041">
    <property type="protein sequence ID" value="PWE87443.1"/>
    <property type="molecule type" value="Genomic_DNA"/>
</dbReference>
<protein>
    <recommendedName>
        <fullName evidence="4">RNA pseudouridylate synthase</fullName>
    </recommendedName>
    <alternativeName>
        <fullName evidence="5">RNA-uridine isomerase</fullName>
    </alternativeName>
</protein>
<dbReference type="CDD" id="cd02869">
    <property type="entry name" value="PseudoU_synth_RluA_like"/>
    <property type="match status" value="1"/>
</dbReference>
<keyword evidence="3" id="KW-0413">Isomerase</keyword>
<evidence type="ECO:0000256" key="1">
    <source>
        <dbReference type="ARBA" id="ARBA00000073"/>
    </source>
</evidence>
<evidence type="ECO:0000259" key="6">
    <source>
        <dbReference type="Pfam" id="PF00849"/>
    </source>
</evidence>
<comment type="catalytic activity">
    <reaction evidence="1">
        <text>a uridine in RNA = a pseudouridine in RNA</text>
        <dbReference type="Rhea" id="RHEA:48348"/>
        <dbReference type="Rhea" id="RHEA-COMP:12068"/>
        <dbReference type="Rhea" id="RHEA-COMP:12069"/>
        <dbReference type="ChEBI" id="CHEBI:65314"/>
        <dbReference type="ChEBI" id="CHEBI:65315"/>
    </reaction>
</comment>
<dbReference type="AlphaFoldDB" id="A0A2V1JVM5"/>
<dbReference type="GO" id="GO:0003723">
    <property type="term" value="F:RNA binding"/>
    <property type="evidence" value="ECO:0007669"/>
    <property type="project" value="InterPro"/>
</dbReference>
<dbReference type="OrthoDB" id="9807829at2"/>
<dbReference type="RefSeq" id="WP_109214953.1">
    <property type="nucleotide sequence ID" value="NZ_CABMEW010000020.1"/>
</dbReference>
<evidence type="ECO:0000313" key="7">
    <source>
        <dbReference type="EMBL" id="PWE87443.1"/>
    </source>
</evidence>
<evidence type="ECO:0000256" key="2">
    <source>
        <dbReference type="ARBA" id="ARBA00010876"/>
    </source>
</evidence>
<dbReference type="SUPFAM" id="SSF55120">
    <property type="entry name" value="Pseudouridine synthase"/>
    <property type="match status" value="1"/>
</dbReference>
<dbReference type="Proteomes" id="UP000245288">
    <property type="component" value="Unassembled WGS sequence"/>
</dbReference>
<dbReference type="Gene3D" id="3.30.2350.10">
    <property type="entry name" value="Pseudouridine synthase"/>
    <property type="match status" value="1"/>
</dbReference>
<name>A0A2V1JVM5_EUBRA</name>
<evidence type="ECO:0000313" key="8">
    <source>
        <dbReference type="Proteomes" id="UP000245288"/>
    </source>
</evidence>
<dbReference type="GO" id="GO:0140098">
    <property type="term" value="F:catalytic activity, acting on RNA"/>
    <property type="evidence" value="ECO:0007669"/>
    <property type="project" value="UniProtKB-ARBA"/>
</dbReference>
<dbReference type="Pfam" id="PF00849">
    <property type="entry name" value="PseudoU_synth_2"/>
    <property type="match status" value="1"/>
</dbReference>
<dbReference type="InterPro" id="IPR020103">
    <property type="entry name" value="PsdUridine_synth_cat_dom_sf"/>
</dbReference>
<keyword evidence="8" id="KW-1185">Reference proteome</keyword>
<dbReference type="PANTHER" id="PTHR21600">
    <property type="entry name" value="MITOCHONDRIAL RNA PSEUDOURIDINE SYNTHASE"/>
    <property type="match status" value="1"/>
</dbReference>